<organism evidence="2 3">
    <name type="scientific">Rodentibacter genomosp. 1</name>
    <dbReference type="NCBI Taxonomy" id="1908264"/>
    <lineage>
        <taxon>Bacteria</taxon>
        <taxon>Pseudomonadati</taxon>
        <taxon>Pseudomonadota</taxon>
        <taxon>Gammaproteobacteria</taxon>
        <taxon>Pasteurellales</taxon>
        <taxon>Pasteurellaceae</taxon>
        <taxon>Rodentibacter</taxon>
    </lineage>
</organism>
<sequence>MLVDFNVKNFRSFNERQDFSLIKSKSDENLNNSFNINENSNFSLLKTAAIYGANASGKSNFLKALSTMKRMVTGNYQRGDKLPVVPFKLNSSTINQPTEFEITFIVDNVRYQYGFSASSTQIYDEWLFAYPKNHAQKWFERIWNEENKSHDWKFSSFLLGSKQIWLQSTRENALFLATAVQLNSEQLKPIFDWFNDTLHFANSDGFAPIFTANLCEDDRKRDVLKFLKMADFHISDIKVEATEFNIAELPADMPEPLKDFLSQNLKGEKKLQLETIHVDNNGKPVPFNFHDESDGTQKFFAFAGPILDVLKNGYVLCIDELNVNLHPKLVQFLVELFHSKESNTKNAQLIFTTHETSILTQDVFRRDQIWFCERSKEQSSVLYPLSDFSPKKGKENLELGYLSGRYGALPFISTFFGVQ</sequence>
<name>A0A1V3J0D7_9PAST</name>
<dbReference type="AlphaFoldDB" id="A0A1V3J0D7"/>
<dbReference type="GO" id="GO:0005524">
    <property type="term" value="F:ATP binding"/>
    <property type="evidence" value="ECO:0007669"/>
    <property type="project" value="InterPro"/>
</dbReference>
<evidence type="ECO:0000313" key="3">
    <source>
        <dbReference type="Proteomes" id="UP000188481"/>
    </source>
</evidence>
<dbReference type="GO" id="GO:0016887">
    <property type="term" value="F:ATP hydrolysis activity"/>
    <property type="evidence" value="ECO:0007669"/>
    <property type="project" value="InterPro"/>
</dbReference>
<evidence type="ECO:0000259" key="1">
    <source>
        <dbReference type="Pfam" id="PF13304"/>
    </source>
</evidence>
<dbReference type="InterPro" id="IPR027417">
    <property type="entry name" value="P-loop_NTPase"/>
</dbReference>
<dbReference type="Gene3D" id="3.40.50.300">
    <property type="entry name" value="P-loop containing nucleotide triphosphate hydrolases"/>
    <property type="match status" value="1"/>
</dbReference>
<dbReference type="PANTHER" id="PTHR40396:SF1">
    <property type="entry name" value="ATPASE AAA-TYPE CORE DOMAIN-CONTAINING PROTEIN"/>
    <property type="match status" value="1"/>
</dbReference>
<accession>A0A1V3J0D7</accession>
<reference evidence="2 3" key="1">
    <citation type="submission" date="2016-10" db="EMBL/GenBank/DDBJ databases">
        <title>Rodentibacter gen. nov. and new species.</title>
        <authorList>
            <person name="Christensen H."/>
        </authorList>
    </citation>
    <scope>NUCLEOTIDE SEQUENCE [LARGE SCALE GENOMIC DNA]</scope>
    <source>
        <strain evidence="3">ppn416</strain>
    </source>
</reference>
<dbReference type="InterPro" id="IPR003959">
    <property type="entry name" value="ATPase_AAA_core"/>
</dbReference>
<gene>
    <name evidence="2" type="ORF">BKK54_10915</name>
</gene>
<feature type="domain" description="ATPase AAA-type core" evidence="1">
    <location>
        <begin position="49"/>
        <end position="359"/>
    </location>
</feature>
<dbReference type="RefSeq" id="WP_077543123.1">
    <property type="nucleotide sequence ID" value="NZ_MLHN01000032.1"/>
</dbReference>
<dbReference type="Proteomes" id="UP000188481">
    <property type="component" value="Unassembled WGS sequence"/>
</dbReference>
<dbReference type="EMBL" id="MLHN01000032">
    <property type="protein sequence ID" value="OOF48392.1"/>
    <property type="molecule type" value="Genomic_DNA"/>
</dbReference>
<proteinExistence type="predicted"/>
<dbReference type="SUPFAM" id="SSF52540">
    <property type="entry name" value="P-loop containing nucleoside triphosphate hydrolases"/>
    <property type="match status" value="1"/>
</dbReference>
<dbReference type="PANTHER" id="PTHR40396">
    <property type="entry name" value="ATPASE-LIKE PROTEIN"/>
    <property type="match status" value="1"/>
</dbReference>
<dbReference type="Pfam" id="PF13304">
    <property type="entry name" value="AAA_21"/>
    <property type="match status" value="1"/>
</dbReference>
<protein>
    <submittedName>
        <fullName evidence="2">RloA protein</fullName>
    </submittedName>
</protein>
<evidence type="ECO:0000313" key="2">
    <source>
        <dbReference type="EMBL" id="OOF48392.1"/>
    </source>
</evidence>
<keyword evidence="3" id="KW-1185">Reference proteome</keyword>
<comment type="caution">
    <text evidence="2">The sequence shown here is derived from an EMBL/GenBank/DDBJ whole genome shotgun (WGS) entry which is preliminary data.</text>
</comment>